<sequence length="140" mass="15302">MACLGRARRDRAALGWRATALALLLWAGGMAFNMIDALGAGRADITPQASLFLYVLYGVPLVFILARARRERLSISLIDAAMAALLGVLFFVHTQSFAARIDIDDSAMASMQRMFDIQTRCIAGFAVVRSLARVLPERRG</sequence>
<keyword evidence="1" id="KW-1133">Transmembrane helix</keyword>
<proteinExistence type="predicted"/>
<keyword evidence="1" id="KW-0812">Transmembrane</keyword>
<reference evidence="2 3" key="1">
    <citation type="journal article" date="2020" name="Microb. Genom.">
        <title>Genetic diversity of clinical and environmental Mucorales isolates obtained from an investigation of mucormycosis cases among solid organ transplant recipients.</title>
        <authorList>
            <person name="Nguyen M.H."/>
            <person name="Kaul D."/>
            <person name="Muto C."/>
            <person name="Cheng S.J."/>
            <person name="Richter R.A."/>
            <person name="Bruno V.M."/>
            <person name="Liu G."/>
            <person name="Beyhan S."/>
            <person name="Sundermann A.J."/>
            <person name="Mounaud S."/>
            <person name="Pasculle A.W."/>
            <person name="Nierman W.C."/>
            <person name="Driscoll E."/>
            <person name="Cumbie R."/>
            <person name="Clancy C.J."/>
            <person name="Dupont C.L."/>
        </authorList>
    </citation>
    <scope>NUCLEOTIDE SEQUENCE [LARGE SCALE GENOMIC DNA]</scope>
    <source>
        <strain evidence="2 3">GL24</strain>
    </source>
</reference>
<evidence type="ECO:0000313" key="2">
    <source>
        <dbReference type="EMBL" id="KAG1530344.1"/>
    </source>
</evidence>
<organism evidence="2 3">
    <name type="scientific">Rhizopus delemar</name>
    <dbReference type="NCBI Taxonomy" id="936053"/>
    <lineage>
        <taxon>Eukaryota</taxon>
        <taxon>Fungi</taxon>
        <taxon>Fungi incertae sedis</taxon>
        <taxon>Mucoromycota</taxon>
        <taxon>Mucoromycotina</taxon>
        <taxon>Mucoromycetes</taxon>
        <taxon>Mucorales</taxon>
        <taxon>Mucorineae</taxon>
        <taxon>Rhizopodaceae</taxon>
        <taxon>Rhizopus</taxon>
    </lineage>
</organism>
<feature type="transmembrane region" description="Helical" evidence="1">
    <location>
        <begin position="73"/>
        <end position="92"/>
    </location>
</feature>
<keyword evidence="1" id="KW-0472">Membrane</keyword>
<dbReference type="Proteomes" id="UP000740926">
    <property type="component" value="Unassembled WGS sequence"/>
</dbReference>
<accession>A0A9P6XQA7</accession>
<protein>
    <submittedName>
        <fullName evidence="2">Uncharacterized protein</fullName>
    </submittedName>
</protein>
<evidence type="ECO:0000313" key="3">
    <source>
        <dbReference type="Proteomes" id="UP000740926"/>
    </source>
</evidence>
<name>A0A9P6XQA7_9FUNG</name>
<dbReference type="AlphaFoldDB" id="A0A9P6XQA7"/>
<comment type="caution">
    <text evidence="2">The sequence shown here is derived from an EMBL/GenBank/DDBJ whole genome shotgun (WGS) entry which is preliminary data.</text>
</comment>
<evidence type="ECO:0000256" key="1">
    <source>
        <dbReference type="SAM" id="Phobius"/>
    </source>
</evidence>
<feature type="transmembrane region" description="Helical" evidence="1">
    <location>
        <begin position="47"/>
        <end position="66"/>
    </location>
</feature>
<keyword evidence="3" id="KW-1185">Reference proteome</keyword>
<dbReference type="EMBL" id="JAANIU010012671">
    <property type="protein sequence ID" value="KAG1530344.1"/>
    <property type="molecule type" value="Genomic_DNA"/>
</dbReference>
<gene>
    <name evidence="2" type="ORF">G6F50_017382</name>
</gene>
<feature type="transmembrane region" description="Helical" evidence="1">
    <location>
        <begin position="12"/>
        <end position="35"/>
    </location>
</feature>